<dbReference type="RefSeq" id="WP_235703997.1">
    <property type="nucleotide sequence ID" value="NZ_JAKGBZ010000013.1"/>
</dbReference>
<dbReference type="Proteomes" id="UP001521209">
    <property type="component" value="Unassembled WGS sequence"/>
</dbReference>
<sequence length="149" mass="16815">MADSDPFDLGRFLRVQESVFGAVLAELQAGRKRTHWMWFIFPQLRGLGRSPAAEYYGLSSLDEARAYLAHALLGPRLDHCARIVLMAEEHSLHAIFGSPDDMKFHSSMTLFALAAADEQNPYRQNLVRWFGGGMDGQTLGLLRRTDHPR</sequence>
<dbReference type="PIRSF" id="PIRSF008546">
    <property type="entry name" value="UCP008546"/>
    <property type="match status" value="1"/>
</dbReference>
<organism evidence="1 2">
    <name type="scientific">Acidiphilium iwatense</name>
    <dbReference type="NCBI Taxonomy" id="768198"/>
    <lineage>
        <taxon>Bacteria</taxon>
        <taxon>Pseudomonadati</taxon>
        <taxon>Pseudomonadota</taxon>
        <taxon>Alphaproteobacteria</taxon>
        <taxon>Acetobacterales</taxon>
        <taxon>Acidocellaceae</taxon>
        <taxon>Acidiphilium</taxon>
    </lineage>
</organism>
<evidence type="ECO:0000313" key="2">
    <source>
        <dbReference type="Proteomes" id="UP001521209"/>
    </source>
</evidence>
<dbReference type="EMBL" id="JAKGBZ010000013">
    <property type="protein sequence ID" value="MCF3946761.1"/>
    <property type="molecule type" value="Genomic_DNA"/>
</dbReference>
<name>A0ABS9DVJ4_9PROT</name>
<dbReference type="Gene3D" id="1.25.40.380">
    <property type="entry name" value="Protein of unknown function DUF1810"/>
    <property type="match status" value="1"/>
</dbReference>
<accession>A0ABS9DVJ4</accession>
<gene>
    <name evidence="1" type="ORF">L2A60_08720</name>
</gene>
<dbReference type="InterPro" id="IPR036287">
    <property type="entry name" value="Rv1873-like_sf"/>
</dbReference>
<proteinExistence type="predicted"/>
<dbReference type="Pfam" id="PF08837">
    <property type="entry name" value="DUF1810"/>
    <property type="match status" value="1"/>
</dbReference>
<comment type="caution">
    <text evidence="1">The sequence shown here is derived from an EMBL/GenBank/DDBJ whole genome shotgun (WGS) entry which is preliminary data.</text>
</comment>
<reference evidence="1 2" key="1">
    <citation type="submission" date="2022-01" db="EMBL/GenBank/DDBJ databases">
        <authorList>
            <person name="Won M."/>
            <person name="Kim S.-J."/>
            <person name="Kwon S.-W."/>
        </authorList>
    </citation>
    <scope>NUCLEOTIDE SEQUENCE [LARGE SCALE GENOMIC DNA]</scope>
    <source>
        <strain evidence="1 2">KCTC 23505</strain>
    </source>
</reference>
<keyword evidence="2" id="KW-1185">Reference proteome</keyword>
<protein>
    <submittedName>
        <fullName evidence="1">DUF1810 domain-containing protein</fullName>
    </submittedName>
</protein>
<evidence type="ECO:0000313" key="1">
    <source>
        <dbReference type="EMBL" id="MCF3946761.1"/>
    </source>
</evidence>
<dbReference type="InterPro" id="IPR014937">
    <property type="entry name" value="DUF1810"/>
</dbReference>
<dbReference type="SUPFAM" id="SSF140736">
    <property type="entry name" value="Rv1873-like"/>
    <property type="match status" value="1"/>
</dbReference>